<dbReference type="EMBL" id="CP028843">
    <property type="protein sequence ID" value="AWB22548.1"/>
    <property type="molecule type" value="Genomic_DNA"/>
</dbReference>
<keyword evidence="2" id="KW-1185">Reference proteome</keyword>
<evidence type="ECO:0000313" key="1">
    <source>
        <dbReference type="EMBL" id="AWB22548.1"/>
    </source>
</evidence>
<dbReference type="OrthoDB" id="7984847at2"/>
<dbReference type="KEGG" id="mee:DA075_17885"/>
<organism evidence="1 2">
    <name type="scientific">Methylobacterium currus</name>
    <dbReference type="NCBI Taxonomy" id="2051553"/>
    <lineage>
        <taxon>Bacteria</taxon>
        <taxon>Pseudomonadati</taxon>
        <taxon>Pseudomonadota</taxon>
        <taxon>Alphaproteobacteria</taxon>
        <taxon>Hyphomicrobiales</taxon>
        <taxon>Methylobacteriaceae</taxon>
        <taxon>Methylobacterium</taxon>
    </lineage>
</organism>
<reference evidence="1 2" key="1">
    <citation type="submission" date="2018-04" db="EMBL/GenBank/DDBJ databases">
        <title>Methylobacterium sp. PR1016A genome.</title>
        <authorList>
            <person name="Park W."/>
        </authorList>
    </citation>
    <scope>NUCLEOTIDE SEQUENCE [LARGE SCALE GENOMIC DNA]</scope>
    <source>
        <strain evidence="1 2">PR1016A</strain>
    </source>
</reference>
<protein>
    <submittedName>
        <fullName evidence="1">Uncharacterized protein</fullName>
    </submittedName>
</protein>
<evidence type="ECO:0000313" key="2">
    <source>
        <dbReference type="Proteomes" id="UP000244755"/>
    </source>
</evidence>
<accession>A0A2R4WLY5</accession>
<dbReference type="RefSeq" id="WP_099954358.1">
    <property type="nucleotide sequence ID" value="NZ_CP028843.1"/>
</dbReference>
<dbReference type="Proteomes" id="UP000244755">
    <property type="component" value="Chromosome 1"/>
</dbReference>
<gene>
    <name evidence="1" type="ORF">DA075_17885</name>
</gene>
<dbReference type="AlphaFoldDB" id="A0A2R4WLY5"/>
<proteinExistence type="predicted"/>
<name>A0A2R4WLY5_9HYPH</name>
<sequence length="284" mass="32430">MVEDPRTTTHDDQESKQKEIEQSFDLGFAHGGFGAQTWPAWNAYVNRDILDLFDEEDWIDHRDVLVPHFERVRQSAKMMRYPITAARKLGELLHHAVRLGLVVENPNGPQGRGWRLVHRDPYWIVDGKGFGKFARQIRGLPPTQQIVEDMYQARLAKLNATLNRKARDKADDRITALVAAILEADPDAVVPGQWTHQLRRRPSFLPALMLGKRIAGCAPVIREAHHTAGLDRGAVQEWINSLESFLRNAPYRLRERELRARLDVQRGIHAEIPEDDADALEALL</sequence>